<evidence type="ECO:0000313" key="7">
    <source>
        <dbReference type="EMBL" id="KAL0571026.1"/>
    </source>
</evidence>
<dbReference type="Pfam" id="PF09451">
    <property type="entry name" value="ATG27"/>
    <property type="match status" value="1"/>
</dbReference>
<evidence type="ECO:0000256" key="1">
    <source>
        <dbReference type="ARBA" id="ARBA00004167"/>
    </source>
</evidence>
<keyword evidence="8" id="KW-1185">Reference proteome</keyword>
<dbReference type="SUPFAM" id="SSF50911">
    <property type="entry name" value="Mannose 6-phosphate receptor domain"/>
    <property type="match status" value="1"/>
</dbReference>
<dbReference type="InterPro" id="IPR018939">
    <property type="entry name" value="Autophagy-rel_prot_27"/>
</dbReference>
<feature type="region of interest" description="Disordered" evidence="6">
    <location>
        <begin position="110"/>
        <end position="158"/>
    </location>
</feature>
<evidence type="ECO:0000256" key="4">
    <source>
        <dbReference type="ARBA" id="ARBA00022989"/>
    </source>
</evidence>
<keyword evidence="3" id="KW-0732">Signal</keyword>
<reference evidence="7 8" key="1">
    <citation type="submission" date="2024-02" db="EMBL/GenBank/DDBJ databases">
        <title>A draft genome for the cacao thread blight pathogen Marasmius crinis-equi.</title>
        <authorList>
            <person name="Cohen S.P."/>
            <person name="Baruah I.K."/>
            <person name="Amoako-Attah I."/>
            <person name="Bukari Y."/>
            <person name="Meinhardt L.W."/>
            <person name="Bailey B.A."/>
        </authorList>
    </citation>
    <scope>NUCLEOTIDE SEQUENCE [LARGE SCALE GENOMIC DNA]</scope>
    <source>
        <strain evidence="7 8">GH-76</strain>
    </source>
</reference>
<protein>
    <submittedName>
        <fullName evidence="7">Uncharacterized protein</fullName>
    </submittedName>
</protein>
<organism evidence="7 8">
    <name type="scientific">Marasmius crinis-equi</name>
    <dbReference type="NCBI Taxonomy" id="585013"/>
    <lineage>
        <taxon>Eukaryota</taxon>
        <taxon>Fungi</taxon>
        <taxon>Dikarya</taxon>
        <taxon>Basidiomycota</taxon>
        <taxon>Agaricomycotina</taxon>
        <taxon>Agaricomycetes</taxon>
        <taxon>Agaricomycetidae</taxon>
        <taxon>Agaricales</taxon>
        <taxon>Marasmiineae</taxon>
        <taxon>Marasmiaceae</taxon>
        <taxon>Marasmius</taxon>
    </lineage>
</organism>
<dbReference type="Proteomes" id="UP001465976">
    <property type="component" value="Unassembled WGS sequence"/>
</dbReference>
<dbReference type="InterPro" id="IPR009011">
    <property type="entry name" value="Man6P_isomerase_rcpt-bd_dom_sf"/>
</dbReference>
<name>A0ABR3F705_9AGAR</name>
<sequence>MNTRPDHPSEPSRILQVVPVAGFGTNIQGETDGLNPKFKVLRDETTSQTSLRMTLHGGGYTGQKQKAAFVFRCDHSREKAERRNGKVTSPKFAWSFNGTHSFEWKSVHACPERLNSPPPDNESGEPDEENTMPPPDPDSDSRDEEHDELPTWKETSSPEKPALTSILRLFVLYIASRRPIRALWSSVRRRIRPTSSYEPLEAHQDAEDDTIIEYNGYTDFYAEVDGEEIPLTPSPRRQNFGYGVLK</sequence>
<evidence type="ECO:0000256" key="2">
    <source>
        <dbReference type="ARBA" id="ARBA00022692"/>
    </source>
</evidence>
<feature type="compositionally biased region" description="Basic and acidic residues" evidence="6">
    <location>
        <begin position="139"/>
        <end position="151"/>
    </location>
</feature>
<keyword evidence="2" id="KW-0812">Transmembrane</keyword>
<accession>A0ABR3F705</accession>
<evidence type="ECO:0000256" key="3">
    <source>
        <dbReference type="ARBA" id="ARBA00022729"/>
    </source>
</evidence>
<evidence type="ECO:0000313" key="8">
    <source>
        <dbReference type="Proteomes" id="UP001465976"/>
    </source>
</evidence>
<evidence type="ECO:0000256" key="6">
    <source>
        <dbReference type="SAM" id="MobiDB-lite"/>
    </source>
</evidence>
<keyword evidence="4" id="KW-1133">Transmembrane helix</keyword>
<comment type="caution">
    <text evidence="7">The sequence shown here is derived from an EMBL/GenBank/DDBJ whole genome shotgun (WGS) entry which is preliminary data.</text>
</comment>
<dbReference type="EMBL" id="JBAHYK010000837">
    <property type="protein sequence ID" value="KAL0571026.1"/>
    <property type="molecule type" value="Genomic_DNA"/>
</dbReference>
<evidence type="ECO:0000256" key="5">
    <source>
        <dbReference type="ARBA" id="ARBA00023136"/>
    </source>
</evidence>
<comment type="subcellular location">
    <subcellularLocation>
        <location evidence="1">Membrane</location>
        <topology evidence="1">Single-pass membrane protein</topology>
    </subcellularLocation>
</comment>
<proteinExistence type="predicted"/>
<gene>
    <name evidence="7" type="ORF">V5O48_010932</name>
</gene>
<keyword evidence="5" id="KW-0472">Membrane</keyword>
<dbReference type="Gene3D" id="2.70.130.10">
    <property type="entry name" value="Mannose-6-phosphate receptor binding domain"/>
    <property type="match status" value="1"/>
</dbReference>